<dbReference type="Proteomes" id="UP000001683">
    <property type="component" value="Chromosome"/>
</dbReference>
<name>B2A376_NATTJ</name>
<feature type="region of interest" description="Disordered" evidence="1">
    <location>
        <begin position="282"/>
        <end position="318"/>
    </location>
</feature>
<dbReference type="InterPro" id="IPR038247">
    <property type="entry name" value="Jag_N_dom_sf"/>
</dbReference>
<evidence type="ECO:0000256" key="1">
    <source>
        <dbReference type="SAM" id="MobiDB-lite"/>
    </source>
</evidence>
<evidence type="ECO:0000313" key="4">
    <source>
        <dbReference type="Proteomes" id="UP000001683"/>
    </source>
</evidence>
<reference evidence="3 4" key="2">
    <citation type="journal article" date="2011" name="J. Bacteriol.">
        <title>Complete genome sequence of the anaerobic, halophilic alkalithermophile Natranaerobius thermophilus JW/NM-WN-LF.</title>
        <authorList>
            <person name="Zhao B."/>
            <person name="Mesbah N.M."/>
            <person name="Dalin E."/>
            <person name="Goodwin L."/>
            <person name="Nolan M."/>
            <person name="Pitluck S."/>
            <person name="Chertkov O."/>
            <person name="Brettin T.S."/>
            <person name="Han J."/>
            <person name="Larimer F.W."/>
            <person name="Land M.L."/>
            <person name="Hauser L."/>
            <person name="Kyrpides N."/>
            <person name="Wiegel J."/>
        </authorList>
    </citation>
    <scope>NUCLEOTIDE SEQUENCE [LARGE SCALE GENOMIC DNA]</scope>
    <source>
        <strain evidence="4">ATCC BAA-1301 / DSM 18059 / JW/NM-WN-LF</strain>
    </source>
</reference>
<dbReference type="HOGENOM" id="CLU_026157_2_1_9"/>
<accession>B2A376</accession>
<dbReference type="AlphaFoldDB" id="B2A376"/>
<dbReference type="OrthoDB" id="9816426at2"/>
<dbReference type="RefSeq" id="WP_012447880.1">
    <property type="nucleotide sequence ID" value="NC_010718.1"/>
</dbReference>
<dbReference type="PANTHER" id="PTHR38032">
    <property type="entry name" value="POLYMERASE-RELATED"/>
    <property type="match status" value="1"/>
</dbReference>
<dbReference type="SMART" id="SM01245">
    <property type="entry name" value="Jag_N"/>
    <property type="match status" value="1"/>
</dbReference>
<reference evidence="3 4" key="1">
    <citation type="submission" date="2008-04" db="EMBL/GenBank/DDBJ databases">
        <title>Complete sequence of chromosome of Natranaerobius thermophilus JW/NM-WN-LF.</title>
        <authorList>
            <consortium name="US DOE Joint Genome Institute"/>
            <person name="Copeland A."/>
            <person name="Lucas S."/>
            <person name="Lapidus A."/>
            <person name="Glavina del Rio T."/>
            <person name="Dalin E."/>
            <person name="Tice H."/>
            <person name="Bruce D."/>
            <person name="Goodwin L."/>
            <person name="Pitluck S."/>
            <person name="Chertkov O."/>
            <person name="Brettin T."/>
            <person name="Detter J.C."/>
            <person name="Han C."/>
            <person name="Kuske C.R."/>
            <person name="Schmutz J."/>
            <person name="Larimer F."/>
            <person name="Land M."/>
            <person name="Hauser L."/>
            <person name="Kyrpides N."/>
            <person name="Lykidis A."/>
            <person name="Mesbah N.M."/>
            <person name="Wiegel J."/>
        </authorList>
    </citation>
    <scope>NUCLEOTIDE SEQUENCE [LARGE SCALE GENOMIC DNA]</scope>
    <source>
        <strain evidence="4">ATCC BAA-1301 / DSM 18059 / JW/NM-WN-LF</strain>
    </source>
</reference>
<feature type="domain" description="RNA-binding protein KhpB N-terminal" evidence="2">
    <location>
        <begin position="7"/>
        <end position="56"/>
    </location>
</feature>
<dbReference type="KEGG" id="nth:Nther_1423"/>
<dbReference type="Gene3D" id="3.30.30.80">
    <property type="entry name" value="probable RNA-binding protein from clostridium symbiosum atcc 14940"/>
    <property type="match status" value="1"/>
</dbReference>
<organism evidence="3 4">
    <name type="scientific">Natranaerobius thermophilus (strain ATCC BAA-1301 / DSM 18059 / JW/NM-WN-LF)</name>
    <dbReference type="NCBI Taxonomy" id="457570"/>
    <lineage>
        <taxon>Bacteria</taxon>
        <taxon>Bacillati</taxon>
        <taxon>Bacillota</taxon>
        <taxon>Clostridia</taxon>
        <taxon>Natranaerobiales</taxon>
        <taxon>Natranaerobiaceae</taxon>
        <taxon>Natranaerobius</taxon>
    </lineage>
</organism>
<feature type="compositionally biased region" description="Basic and acidic residues" evidence="1">
    <location>
        <begin position="304"/>
        <end position="316"/>
    </location>
</feature>
<dbReference type="PANTHER" id="PTHR38032:SF1">
    <property type="entry name" value="RNA-BINDING PROTEIN KHPB N-TERMINAL DOMAIN-CONTAINING PROTEIN"/>
    <property type="match status" value="1"/>
</dbReference>
<dbReference type="Pfam" id="PF14804">
    <property type="entry name" value="Jag_N"/>
    <property type="match status" value="1"/>
</dbReference>
<dbReference type="InterPro" id="IPR005646">
    <property type="entry name" value="FapA"/>
</dbReference>
<dbReference type="STRING" id="457570.Nther_1423"/>
<keyword evidence="4" id="KW-1185">Reference proteome</keyword>
<sequence>MAELPQRFSGENLQEVLAEAAESLSCEVEELEYKVIQREKKGLLRRTPCVIEVSGQHKKNDNTNTGDNNGIVAETAASNDPAEEKLNVSIDGYYEISEEDNAIYLVVYPPENRGNYVKWKDVKSKLEEKGFEILDEAFIVEIVRKSEGQKVDISEYIEEHVIDGSFEIRVAEDNMKALLKVNLPQGRGKEVNLEEITQALSERKISQNLDFQAIHKCVSEGTQGEFRTIATGDQPIDGKDAEIQLHFEEKERKPVVKEDGSVDYYNIDNVTNVKAEDLLASKHPPEEGSPGKDVYGNIVSPKPGTDRQIKRGKNTELSEDEMELRASIDGQVVMNNDGFIHVYPVYEVSGDVDVSTGNIDFVGNVIVKGQIKSGLKVKAAGDVEVRKSVDSCIIEAGGNVDIKGGIQGRNKGSITAGGSVTCKFIENAQVSAEGDINVIEGILHSQVEGNKINVFEGKKGLLVGGKVTAREEVVAKMIGSSFATATHVAVGLDPELRKKSSDIDTELKNTNENLEKTDKAIAILQKVKQTKGALPKDKENMLVRLQRTKSHLDQTKQQLCSQKEEIKNILKDKTDGRVIAKKVVYPGVKVTIGEVSYNIKDEQKSSMFRLSSDGEVSSEPVS</sequence>
<evidence type="ECO:0000259" key="2">
    <source>
        <dbReference type="SMART" id="SM01245"/>
    </source>
</evidence>
<dbReference type="InterPro" id="IPR032782">
    <property type="entry name" value="KhpB_N"/>
</dbReference>
<dbReference type="eggNOG" id="COG1315">
    <property type="taxonomic scope" value="Bacteria"/>
</dbReference>
<dbReference type="Pfam" id="PF03961">
    <property type="entry name" value="FapA"/>
    <property type="match status" value="1"/>
</dbReference>
<dbReference type="Pfam" id="PF20250">
    <property type="entry name" value="FapA_N"/>
    <property type="match status" value="1"/>
</dbReference>
<proteinExistence type="predicted"/>
<dbReference type="EMBL" id="CP001034">
    <property type="protein sequence ID" value="ACB85006.1"/>
    <property type="molecule type" value="Genomic_DNA"/>
</dbReference>
<protein>
    <recommendedName>
        <fullName evidence="2">RNA-binding protein KhpB N-terminal domain-containing protein</fullName>
    </recommendedName>
</protein>
<gene>
    <name evidence="3" type="ordered locus">Nther_1423</name>
</gene>
<dbReference type="InterPro" id="IPR046866">
    <property type="entry name" value="FapA_N"/>
</dbReference>
<dbReference type="InParanoid" id="B2A376"/>
<dbReference type="InterPro" id="IPR046865">
    <property type="entry name" value="FapA_b_solenoid"/>
</dbReference>
<evidence type="ECO:0000313" key="3">
    <source>
        <dbReference type="EMBL" id="ACB85006.1"/>
    </source>
</evidence>